<name>A0ABN6UVL3_9BACT</name>
<dbReference type="PROSITE" id="PS51257">
    <property type="entry name" value="PROKAR_LIPOPROTEIN"/>
    <property type="match status" value="1"/>
</dbReference>
<dbReference type="EMBL" id="AP027079">
    <property type="protein sequence ID" value="BDU68841.1"/>
    <property type="molecule type" value="Genomic_DNA"/>
</dbReference>
<protein>
    <submittedName>
        <fullName evidence="1">Uncharacterized protein</fullName>
    </submittedName>
</protein>
<keyword evidence="2" id="KW-1185">Reference proteome</keyword>
<sequence>MRVRACLPMGLMLLMVASTGCERSETRRARQVMDLVRTMETELQTTAKQAAGAFSRRADFEDLRMAFGDERFDAGTPLGPDFQGNLAAMIQGLHAQFEKEPKDAGFPKKVARRINQFGQWWSFVRHYLETRRDQLNRAAANGGEPVSLPGGRTLRGEVLTTLGEVIKVVEAFETITNRCARGIEGIVARS</sequence>
<proteinExistence type="predicted"/>
<dbReference type="Proteomes" id="UP001242010">
    <property type="component" value="Chromosome"/>
</dbReference>
<evidence type="ECO:0000313" key="2">
    <source>
        <dbReference type="Proteomes" id="UP001242010"/>
    </source>
</evidence>
<dbReference type="RefSeq" id="WP_286355477.1">
    <property type="nucleotide sequence ID" value="NZ_AP027079.1"/>
</dbReference>
<gene>
    <name evidence="1" type="ORF">GETHOR_09420</name>
</gene>
<reference evidence="2" key="1">
    <citation type="journal article" date="2023" name="Int. J. Syst. Evol. Microbiol.">
        <title>Mesoterricola silvestris gen. nov., sp. nov., Mesoterricola sediminis sp. nov., Geothrix oryzae sp. nov., Geothrix edaphica sp. nov., Geothrix rubra sp. nov., and Geothrix limicola sp. nov., six novel members of Acidobacteriota isolated from soils.</title>
        <authorList>
            <person name="Itoh H."/>
            <person name="Sugisawa Y."/>
            <person name="Mise K."/>
            <person name="Xu Z."/>
            <person name="Kuniyasu M."/>
            <person name="Ushijima N."/>
            <person name="Kawano K."/>
            <person name="Kobayashi E."/>
            <person name="Shiratori Y."/>
            <person name="Masuda Y."/>
            <person name="Senoo K."/>
        </authorList>
    </citation>
    <scope>NUCLEOTIDE SEQUENCE [LARGE SCALE GENOMIC DNA]</scope>
    <source>
        <strain evidence="2">Red222</strain>
    </source>
</reference>
<organism evidence="1 2">
    <name type="scientific">Geothrix oryzae</name>
    <dbReference type="NCBI Taxonomy" id="2927975"/>
    <lineage>
        <taxon>Bacteria</taxon>
        <taxon>Pseudomonadati</taxon>
        <taxon>Acidobacteriota</taxon>
        <taxon>Holophagae</taxon>
        <taxon>Holophagales</taxon>
        <taxon>Holophagaceae</taxon>
        <taxon>Geothrix</taxon>
    </lineage>
</organism>
<evidence type="ECO:0000313" key="1">
    <source>
        <dbReference type="EMBL" id="BDU68841.1"/>
    </source>
</evidence>
<accession>A0ABN6UVL3</accession>